<feature type="chain" id="PRO_5020467438" evidence="1">
    <location>
        <begin position="20"/>
        <end position="50"/>
    </location>
</feature>
<accession>A0A4S9YAP9</accession>
<name>A0A4S9YAP9_AURPU</name>
<organism evidence="2 3">
    <name type="scientific">Aureobasidium pullulans</name>
    <name type="common">Black yeast</name>
    <name type="synonym">Pullularia pullulans</name>
    <dbReference type="NCBI Taxonomy" id="5580"/>
    <lineage>
        <taxon>Eukaryota</taxon>
        <taxon>Fungi</taxon>
        <taxon>Dikarya</taxon>
        <taxon>Ascomycota</taxon>
        <taxon>Pezizomycotina</taxon>
        <taxon>Dothideomycetes</taxon>
        <taxon>Dothideomycetidae</taxon>
        <taxon>Dothideales</taxon>
        <taxon>Saccotheciaceae</taxon>
        <taxon>Aureobasidium</taxon>
    </lineage>
</organism>
<keyword evidence="1" id="KW-0732">Signal</keyword>
<sequence length="50" mass="5989">MSTFLLFCLAQIPASMRDADTMTKEGAEQWMRDCEEDEEGEDDEWREWRV</sequence>
<feature type="signal peptide" evidence="1">
    <location>
        <begin position="1"/>
        <end position="19"/>
    </location>
</feature>
<evidence type="ECO:0000256" key="1">
    <source>
        <dbReference type="SAM" id="SignalP"/>
    </source>
</evidence>
<proteinExistence type="predicted"/>
<dbReference type="AlphaFoldDB" id="A0A4S9YAP9"/>
<protein>
    <submittedName>
        <fullName evidence="2">Uncharacterized protein</fullName>
    </submittedName>
</protein>
<gene>
    <name evidence="2" type="ORF">D6C83_09380</name>
</gene>
<dbReference type="EMBL" id="QZBU01006050">
    <property type="protein sequence ID" value="THZ90010.1"/>
    <property type="molecule type" value="Genomic_DNA"/>
</dbReference>
<reference evidence="2 3" key="1">
    <citation type="submission" date="2018-10" db="EMBL/GenBank/DDBJ databases">
        <title>Fifty Aureobasidium pullulans genomes reveal a recombining polyextremotolerant generalist.</title>
        <authorList>
            <person name="Gostincar C."/>
            <person name="Turk M."/>
            <person name="Zajc J."/>
            <person name="Gunde-Cimerman N."/>
        </authorList>
    </citation>
    <scope>NUCLEOTIDE SEQUENCE [LARGE SCALE GENOMIC DNA]</scope>
    <source>
        <strain evidence="2 3">EXF-3380</strain>
    </source>
</reference>
<feature type="non-terminal residue" evidence="2">
    <location>
        <position position="50"/>
    </location>
</feature>
<dbReference type="Proteomes" id="UP000304947">
    <property type="component" value="Unassembled WGS sequence"/>
</dbReference>
<evidence type="ECO:0000313" key="2">
    <source>
        <dbReference type="EMBL" id="THZ90010.1"/>
    </source>
</evidence>
<comment type="caution">
    <text evidence="2">The sequence shown here is derived from an EMBL/GenBank/DDBJ whole genome shotgun (WGS) entry which is preliminary data.</text>
</comment>
<evidence type="ECO:0000313" key="3">
    <source>
        <dbReference type="Proteomes" id="UP000304947"/>
    </source>
</evidence>